<dbReference type="HOGENOM" id="CLU_032162_3_1_11"/>
<comment type="similarity">
    <text evidence="3">Belongs to the uracil-DNA glycosylase (UDG) superfamily. UNG family.</text>
</comment>
<dbReference type="CDD" id="cd10027">
    <property type="entry name" value="UDG-F1-like"/>
    <property type="match status" value="1"/>
</dbReference>
<dbReference type="PANTHER" id="PTHR11264">
    <property type="entry name" value="URACIL-DNA GLYCOSYLASE"/>
    <property type="match status" value="1"/>
</dbReference>
<evidence type="ECO:0000256" key="7">
    <source>
        <dbReference type="ARBA" id="ARBA00023204"/>
    </source>
</evidence>
<evidence type="ECO:0000256" key="6">
    <source>
        <dbReference type="ARBA" id="ARBA00022801"/>
    </source>
</evidence>
<evidence type="ECO:0000256" key="4">
    <source>
        <dbReference type="ARBA" id="ARBA00012030"/>
    </source>
</evidence>
<dbReference type="InterPro" id="IPR005122">
    <property type="entry name" value="Uracil-DNA_glycosylase-like"/>
</dbReference>
<accession>F8DYJ6</accession>
<proteinExistence type="inferred from homology"/>
<evidence type="ECO:0000256" key="1">
    <source>
        <dbReference type="ARBA" id="ARBA00001400"/>
    </source>
</evidence>
<evidence type="ECO:0000256" key="8">
    <source>
        <dbReference type="PROSITE-ProRule" id="PRU10072"/>
    </source>
</evidence>
<dbReference type="SUPFAM" id="SSF52141">
    <property type="entry name" value="Uracil-DNA glycosylase-like"/>
    <property type="match status" value="1"/>
</dbReference>
<sequence length="195" mass="21395">MDPQDVRVLIVGQDPYPTPGHAVGLSFAVDPLHVGGKLPKSLVNIFKEYSEDLDLPYPTNARAATLQPWIDEGVLLLNRVLTVAARQAHSHARLGWEQVTEAAVRQVARNEHFAAILWGKPAQQLAPLIGEQRCVMSPHPSPLSAYRGFFGSRPFSKVNEILLRQGGQPINWDLSDNKAGSTDSTKESERRDGGS</sequence>
<feature type="active site" description="Proton acceptor" evidence="8">
    <location>
        <position position="14"/>
    </location>
</feature>
<dbReference type="eggNOG" id="COG0692">
    <property type="taxonomic scope" value="Bacteria"/>
</dbReference>
<reference evidence="11 12" key="1">
    <citation type="journal article" date="2012" name="BMC Genomics">
        <title>Complete genome sequence, lifestyle, and multi-drug resistance of the human pathogen Corynebacterium resistens DSM 45100 isolated from blood samples of a leukemia patient.</title>
        <authorList>
            <person name="Schroder J."/>
            <person name="Maus I."/>
            <person name="Meyer K."/>
            <person name="Wordemann S."/>
            <person name="Blom J."/>
            <person name="Jaenicke S."/>
            <person name="Schneider J."/>
            <person name="Trost E."/>
            <person name="Tauch A."/>
        </authorList>
    </citation>
    <scope>NUCLEOTIDE SEQUENCE [LARGE SCALE GENOMIC DNA]</scope>
    <source>
        <strain evidence="12">DSM 45100 / JCM 12819 / CCUG 50093 / GTC 2026 / SICGH 158</strain>
    </source>
</reference>
<dbReference type="AlphaFoldDB" id="F8DYJ6"/>
<keyword evidence="5" id="KW-0227">DNA damage</keyword>
<evidence type="ECO:0000256" key="2">
    <source>
        <dbReference type="ARBA" id="ARBA00002631"/>
    </source>
</evidence>
<feature type="domain" description="Uracil-DNA glycosylase-like" evidence="10">
    <location>
        <begin position="2"/>
        <end position="162"/>
    </location>
</feature>
<dbReference type="SMART" id="SM00987">
    <property type="entry name" value="UreE_C"/>
    <property type="match status" value="1"/>
</dbReference>
<dbReference type="STRING" id="662755.CRES_1305"/>
<evidence type="ECO:0000259" key="10">
    <source>
        <dbReference type="SMART" id="SM00986"/>
    </source>
</evidence>
<keyword evidence="11" id="KW-0326">Glycosidase</keyword>
<gene>
    <name evidence="11" type="primary">ung</name>
    <name evidence="11" type="ordered locus">CRES_1305</name>
</gene>
<dbReference type="SMART" id="SM00986">
    <property type="entry name" value="UDG"/>
    <property type="match status" value="1"/>
</dbReference>
<dbReference type="EMBL" id="CP002857">
    <property type="protein sequence ID" value="AEI09661.1"/>
    <property type="molecule type" value="Genomic_DNA"/>
</dbReference>
<dbReference type="InterPro" id="IPR036895">
    <property type="entry name" value="Uracil-DNA_glycosylase-like_sf"/>
</dbReference>
<dbReference type="InterPro" id="IPR018085">
    <property type="entry name" value="Ura-DNA_Glyclase_AS"/>
</dbReference>
<protein>
    <recommendedName>
        <fullName evidence="4">uracil-DNA glycosylase</fullName>
        <ecNumber evidence="4">3.2.2.27</ecNumber>
    </recommendedName>
</protein>
<dbReference type="NCBIfam" id="NF003592">
    <property type="entry name" value="PRK05254.1-5"/>
    <property type="match status" value="1"/>
</dbReference>
<keyword evidence="6 11" id="KW-0378">Hydrolase</keyword>
<dbReference type="KEGG" id="crd:CRES_1305"/>
<dbReference type="GO" id="GO:0097510">
    <property type="term" value="P:base-excision repair, AP site formation via deaminated base removal"/>
    <property type="evidence" value="ECO:0007669"/>
    <property type="project" value="TreeGrafter"/>
</dbReference>
<comment type="function">
    <text evidence="2">Excises uracil residues from the DNA which can arise as a result of misincorporation of dUMP residues by DNA polymerase or due to deamination of cytosine.</text>
</comment>
<evidence type="ECO:0000256" key="3">
    <source>
        <dbReference type="ARBA" id="ARBA00008184"/>
    </source>
</evidence>
<dbReference type="PANTHER" id="PTHR11264:SF0">
    <property type="entry name" value="URACIL-DNA GLYCOSYLASE"/>
    <property type="match status" value="1"/>
</dbReference>
<dbReference type="InterPro" id="IPR002043">
    <property type="entry name" value="UDG_fam1"/>
</dbReference>
<name>F8DYJ6_CORRG</name>
<feature type="region of interest" description="Disordered" evidence="9">
    <location>
        <begin position="172"/>
        <end position="195"/>
    </location>
</feature>
<dbReference type="Proteomes" id="UP000000492">
    <property type="component" value="Chromosome"/>
</dbReference>
<dbReference type="NCBIfam" id="NF003588">
    <property type="entry name" value="PRK05254.1-1"/>
    <property type="match status" value="1"/>
</dbReference>
<feature type="compositionally biased region" description="Basic and acidic residues" evidence="9">
    <location>
        <begin position="184"/>
        <end position="195"/>
    </location>
</feature>
<dbReference type="Pfam" id="PF03167">
    <property type="entry name" value="UDG"/>
    <property type="match status" value="1"/>
</dbReference>
<organism evidence="11 12">
    <name type="scientific">Corynebacterium resistens (strain DSM 45100 / JCM 12819 / GTC 2026 / SICGH 158)</name>
    <dbReference type="NCBI Taxonomy" id="662755"/>
    <lineage>
        <taxon>Bacteria</taxon>
        <taxon>Bacillati</taxon>
        <taxon>Actinomycetota</taxon>
        <taxon>Actinomycetes</taxon>
        <taxon>Mycobacteriales</taxon>
        <taxon>Corynebacteriaceae</taxon>
        <taxon>Corynebacterium</taxon>
    </lineage>
</organism>
<dbReference type="EC" id="3.2.2.27" evidence="4"/>
<keyword evidence="7" id="KW-0234">DNA repair</keyword>
<dbReference type="PROSITE" id="PS00130">
    <property type="entry name" value="U_DNA_GLYCOSYLASE"/>
    <property type="match status" value="1"/>
</dbReference>
<keyword evidence="12" id="KW-1185">Reference proteome</keyword>
<evidence type="ECO:0000256" key="5">
    <source>
        <dbReference type="ARBA" id="ARBA00022763"/>
    </source>
</evidence>
<dbReference type="GO" id="GO:0004844">
    <property type="term" value="F:uracil DNA N-glycosylase activity"/>
    <property type="evidence" value="ECO:0007669"/>
    <property type="project" value="UniProtKB-EC"/>
</dbReference>
<comment type="catalytic activity">
    <reaction evidence="1">
        <text>Hydrolyzes single-stranded DNA or mismatched double-stranded DNA and polynucleotides, releasing free uracil.</text>
        <dbReference type="EC" id="3.2.2.27"/>
    </reaction>
</comment>
<evidence type="ECO:0000313" key="12">
    <source>
        <dbReference type="Proteomes" id="UP000000492"/>
    </source>
</evidence>
<dbReference type="Gene3D" id="3.40.470.10">
    <property type="entry name" value="Uracil-DNA glycosylase-like domain"/>
    <property type="match status" value="1"/>
</dbReference>
<evidence type="ECO:0000256" key="9">
    <source>
        <dbReference type="SAM" id="MobiDB-lite"/>
    </source>
</evidence>
<evidence type="ECO:0000313" key="11">
    <source>
        <dbReference type="EMBL" id="AEI09661.1"/>
    </source>
</evidence>